<keyword evidence="2" id="KW-1185">Reference proteome</keyword>
<dbReference type="EMBL" id="FXBJ01000002">
    <property type="protein sequence ID" value="SMH34044.1"/>
    <property type="molecule type" value="Genomic_DNA"/>
</dbReference>
<dbReference type="OrthoDB" id="9910807at2"/>
<evidence type="ECO:0000313" key="1">
    <source>
        <dbReference type="EMBL" id="SMH34044.1"/>
    </source>
</evidence>
<sequence length="248" mass="27659">MKKFRKIIIASVTIILLSVIVPAILPPRSTGLSILQGNIAYADNDSDVIELTEHEKEIINEYDDNEIIDVNNMTVEQKEVFENMIIQAVAEMDLPTSEDEESTTNEIMDFFNSDTESYGDLEETTENIIEEIDSNHETVFDRFYDGISGEEVIAARKIVSVKVLGTILNVAISFVTGGAISWFIRKYGWSVLVSQIGSRVSASFQIKRYQVLAKGLSKSAVAIANPGLTIAKLIDKNDKNRNNGWIDF</sequence>
<dbReference type="Proteomes" id="UP000193435">
    <property type="component" value="Unassembled WGS sequence"/>
</dbReference>
<protein>
    <submittedName>
        <fullName evidence="1">Uncharacterized protein</fullName>
    </submittedName>
</protein>
<organism evidence="1 2">
    <name type="scientific">Carnobacterium iners</name>
    <dbReference type="NCBI Taxonomy" id="1073423"/>
    <lineage>
        <taxon>Bacteria</taxon>
        <taxon>Bacillati</taxon>
        <taxon>Bacillota</taxon>
        <taxon>Bacilli</taxon>
        <taxon>Lactobacillales</taxon>
        <taxon>Carnobacteriaceae</taxon>
        <taxon>Carnobacterium</taxon>
    </lineage>
</organism>
<name>A0A1X7NAU6_9LACT</name>
<proteinExistence type="predicted"/>
<accession>A0A1X7NAU6</accession>
<evidence type="ECO:0000313" key="2">
    <source>
        <dbReference type="Proteomes" id="UP000193435"/>
    </source>
</evidence>
<gene>
    <name evidence="1" type="ORF">SAMN04488700_1624</name>
</gene>
<dbReference type="AlphaFoldDB" id="A0A1X7NAU6"/>
<dbReference type="RefSeq" id="WP_085559756.1">
    <property type="nucleotide sequence ID" value="NZ_FOAH01000058.1"/>
</dbReference>
<reference evidence="1 2" key="1">
    <citation type="submission" date="2017-04" db="EMBL/GenBank/DDBJ databases">
        <authorList>
            <person name="Afonso C.L."/>
            <person name="Miller P.J."/>
            <person name="Scott M.A."/>
            <person name="Spackman E."/>
            <person name="Goraichik I."/>
            <person name="Dimitrov K.M."/>
            <person name="Suarez D.L."/>
            <person name="Swayne D.E."/>
        </authorList>
    </citation>
    <scope>NUCLEOTIDE SEQUENCE [LARGE SCALE GENOMIC DNA]</scope>
    <source>
        <strain evidence="1 2">LMG26642</strain>
    </source>
</reference>